<protein>
    <recommendedName>
        <fullName evidence="8">Geranylgeranyl transferase type II subunit beta</fullName>
    </recommendedName>
    <alternativeName>
        <fullName evidence="9">Type II protein geranyl-geranyltransferase subunit beta</fullName>
    </alternativeName>
</protein>
<evidence type="ECO:0000313" key="12">
    <source>
        <dbReference type="Proteomes" id="UP000285060"/>
    </source>
</evidence>
<evidence type="ECO:0000256" key="2">
    <source>
        <dbReference type="ARBA" id="ARBA00010497"/>
    </source>
</evidence>
<evidence type="ECO:0000256" key="1">
    <source>
        <dbReference type="ARBA" id="ARBA00001947"/>
    </source>
</evidence>
<evidence type="ECO:0000259" key="10">
    <source>
        <dbReference type="Pfam" id="PF00432"/>
    </source>
</evidence>
<keyword evidence="5" id="KW-0479">Metal-binding</keyword>
<dbReference type="AlphaFoldDB" id="A0A3R6Z1A3"/>
<evidence type="ECO:0000256" key="4">
    <source>
        <dbReference type="ARBA" id="ARBA00022679"/>
    </source>
</evidence>
<dbReference type="GO" id="GO:0005968">
    <property type="term" value="C:Rab-protein geranylgeranyltransferase complex"/>
    <property type="evidence" value="ECO:0007669"/>
    <property type="project" value="TreeGrafter"/>
</dbReference>
<dbReference type="VEuPathDB" id="FungiDB:H310_06282"/>
<evidence type="ECO:0000256" key="7">
    <source>
        <dbReference type="ARBA" id="ARBA00022833"/>
    </source>
</evidence>
<dbReference type="InterPro" id="IPR001330">
    <property type="entry name" value="Prenyltrans"/>
</dbReference>
<sequence>MMGMWCPAEDDPAEEPIHFLAGKLHWINTDKLIQFILNCQDKDDGGIADRPGNVSDIFHTFFGICGLSMLGYFDSCEDKARFAAIKKIHPVFAIPDADIARLGLTAQIL</sequence>
<dbReference type="GO" id="GO:0046872">
    <property type="term" value="F:metal ion binding"/>
    <property type="evidence" value="ECO:0007669"/>
    <property type="project" value="UniProtKB-KW"/>
</dbReference>
<comment type="cofactor">
    <cofactor evidence="1">
        <name>Zn(2+)</name>
        <dbReference type="ChEBI" id="CHEBI:29105"/>
    </cofactor>
</comment>
<accession>A0A3R6Z1A3</accession>
<dbReference type="Proteomes" id="UP000285060">
    <property type="component" value="Unassembled WGS sequence"/>
</dbReference>
<evidence type="ECO:0000256" key="3">
    <source>
        <dbReference type="ARBA" id="ARBA00022602"/>
    </source>
</evidence>
<evidence type="ECO:0000256" key="6">
    <source>
        <dbReference type="ARBA" id="ARBA00022737"/>
    </source>
</evidence>
<keyword evidence="4" id="KW-0808">Transferase</keyword>
<comment type="similarity">
    <text evidence="2">Belongs to the protein prenyltransferase subunit beta family.</text>
</comment>
<evidence type="ECO:0000313" key="11">
    <source>
        <dbReference type="EMBL" id="RHY27354.1"/>
    </source>
</evidence>
<dbReference type="Pfam" id="PF00432">
    <property type="entry name" value="Prenyltrans"/>
    <property type="match status" value="1"/>
</dbReference>
<dbReference type="GO" id="GO:0004663">
    <property type="term" value="F:Rab geranylgeranyltransferase activity"/>
    <property type="evidence" value="ECO:0007669"/>
    <property type="project" value="TreeGrafter"/>
</dbReference>
<keyword evidence="6" id="KW-0677">Repeat</keyword>
<dbReference type="SUPFAM" id="SSF48239">
    <property type="entry name" value="Terpenoid cyclases/Protein prenyltransferases"/>
    <property type="match status" value="1"/>
</dbReference>
<name>A0A3R6Z1A3_9STRA</name>
<evidence type="ECO:0000256" key="9">
    <source>
        <dbReference type="ARBA" id="ARBA00032766"/>
    </source>
</evidence>
<gene>
    <name evidence="11" type="ORF">DYB32_006842</name>
</gene>
<dbReference type="PANTHER" id="PTHR11774:SF11">
    <property type="entry name" value="GERANYLGERANYL TRANSFERASE TYPE-2 SUBUNIT BETA"/>
    <property type="match status" value="1"/>
</dbReference>
<dbReference type="EMBL" id="QUSY01000788">
    <property type="protein sequence ID" value="RHY27354.1"/>
    <property type="molecule type" value="Genomic_DNA"/>
</dbReference>
<keyword evidence="12" id="KW-1185">Reference proteome</keyword>
<reference evidence="11 12" key="1">
    <citation type="submission" date="2018-08" db="EMBL/GenBank/DDBJ databases">
        <title>Aphanomyces genome sequencing and annotation.</title>
        <authorList>
            <person name="Minardi D."/>
            <person name="Oidtmann B."/>
            <person name="Van Der Giezen M."/>
            <person name="Studholme D.J."/>
        </authorList>
    </citation>
    <scope>NUCLEOTIDE SEQUENCE [LARGE SCALE GENOMIC DNA]</scope>
    <source>
        <strain evidence="11 12">NJM0002</strain>
    </source>
</reference>
<evidence type="ECO:0000256" key="5">
    <source>
        <dbReference type="ARBA" id="ARBA00022723"/>
    </source>
</evidence>
<proteinExistence type="inferred from homology"/>
<evidence type="ECO:0000256" key="8">
    <source>
        <dbReference type="ARBA" id="ARBA00030816"/>
    </source>
</evidence>
<dbReference type="Gene3D" id="1.50.10.20">
    <property type="match status" value="1"/>
</dbReference>
<organism evidence="11 12">
    <name type="scientific">Aphanomyces invadans</name>
    <dbReference type="NCBI Taxonomy" id="157072"/>
    <lineage>
        <taxon>Eukaryota</taxon>
        <taxon>Sar</taxon>
        <taxon>Stramenopiles</taxon>
        <taxon>Oomycota</taxon>
        <taxon>Saprolegniomycetes</taxon>
        <taxon>Saprolegniales</taxon>
        <taxon>Verrucalvaceae</taxon>
        <taxon>Aphanomyces</taxon>
    </lineage>
</organism>
<dbReference type="PANTHER" id="PTHR11774">
    <property type="entry name" value="GERANYLGERANYL TRANSFERASE TYPE BETA SUBUNIT"/>
    <property type="match status" value="1"/>
</dbReference>
<dbReference type="InterPro" id="IPR045089">
    <property type="entry name" value="PGGT1B-like"/>
</dbReference>
<dbReference type="InterPro" id="IPR008930">
    <property type="entry name" value="Terpenoid_cyclase/PrenylTrfase"/>
</dbReference>
<keyword evidence="7" id="KW-0862">Zinc</keyword>
<comment type="caution">
    <text evidence="11">The sequence shown here is derived from an EMBL/GenBank/DDBJ whole genome shotgun (WGS) entry which is preliminary data.</text>
</comment>
<feature type="domain" description="Prenyltransferase alpha-alpha toroid" evidence="10">
    <location>
        <begin position="22"/>
        <end position="94"/>
    </location>
</feature>
<keyword evidence="3" id="KW-0637">Prenyltransferase</keyword>